<accession>A0A2I0KAQ2</accession>
<dbReference type="Proteomes" id="UP000233551">
    <property type="component" value="Unassembled WGS sequence"/>
</dbReference>
<feature type="domain" description="C2H2-type" evidence="1">
    <location>
        <begin position="32"/>
        <end position="52"/>
    </location>
</feature>
<sequence length="200" mass="22560">MAVCGWISRRPPLPMNGTNHARFSQQHGQIACRLCGLIFVNAQRLINHIESHILNAERISRTRNELNMFPVKRDAIPNSPPPEFRFPLPPPSQPAPHGGIPPMAIHGRNPNFFNGNHIVLPQPNPPPQVLPPISRGNHVFRPPFIMPMKRPRINTMDETPSDCTRPFVRLIEFPIAKMVRTGEADNEIASCTVDLDLKLY</sequence>
<keyword evidence="3" id="KW-1185">Reference proteome</keyword>
<dbReference type="AlphaFoldDB" id="A0A2I0KAQ2"/>
<evidence type="ECO:0000313" key="2">
    <source>
        <dbReference type="EMBL" id="PKI65203.1"/>
    </source>
</evidence>
<evidence type="ECO:0000259" key="1">
    <source>
        <dbReference type="PROSITE" id="PS00028"/>
    </source>
</evidence>
<dbReference type="InterPro" id="IPR013087">
    <property type="entry name" value="Znf_C2H2_type"/>
</dbReference>
<dbReference type="PROSITE" id="PS00028">
    <property type="entry name" value="ZINC_FINGER_C2H2_1"/>
    <property type="match status" value="1"/>
</dbReference>
<reference evidence="2 3" key="1">
    <citation type="submission" date="2017-11" db="EMBL/GenBank/DDBJ databases">
        <title>De-novo sequencing of pomegranate (Punica granatum L.) genome.</title>
        <authorList>
            <person name="Akparov Z."/>
            <person name="Amiraslanov A."/>
            <person name="Hajiyeva S."/>
            <person name="Abbasov M."/>
            <person name="Kaur K."/>
            <person name="Hamwieh A."/>
            <person name="Solovyev V."/>
            <person name="Salamov A."/>
            <person name="Braich B."/>
            <person name="Kosarev P."/>
            <person name="Mahmoud A."/>
            <person name="Hajiyev E."/>
            <person name="Babayeva S."/>
            <person name="Izzatullayeva V."/>
            <person name="Mammadov A."/>
            <person name="Mammadov A."/>
            <person name="Sharifova S."/>
            <person name="Ojaghi J."/>
            <person name="Eynullazada K."/>
            <person name="Bayramov B."/>
            <person name="Abdulazimova A."/>
            <person name="Shahmuradov I."/>
        </authorList>
    </citation>
    <scope>NUCLEOTIDE SEQUENCE [LARGE SCALE GENOMIC DNA]</scope>
    <source>
        <strain evidence="3">cv. AG2017</strain>
        <tissue evidence="2">Leaf</tissue>
    </source>
</reference>
<organism evidence="2 3">
    <name type="scientific">Punica granatum</name>
    <name type="common">Pomegranate</name>
    <dbReference type="NCBI Taxonomy" id="22663"/>
    <lineage>
        <taxon>Eukaryota</taxon>
        <taxon>Viridiplantae</taxon>
        <taxon>Streptophyta</taxon>
        <taxon>Embryophyta</taxon>
        <taxon>Tracheophyta</taxon>
        <taxon>Spermatophyta</taxon>
        <taxon>Magnoliopsida</taxon>
        <taxon>eudicotyledons</taxon>
        <taxon>Gunneridae</taxon>
        <taxon>Pentapetalae</taxon>
        <taxon>rosids</taxon>
        <taxon>malvids</taxon>
        <taxon>Myrtales</taxon>
        <taxon>Lythraceae</taxon>
        <taxon>Punica</taxon>
    </lineage>
</organism>
<evidence type="ECO:0000313" key="3">
    <source>
        <dbReference type="Proteomes" id="UP000233551"/>
    </source>
</evidence>
<name>A0A2I0KAQ2_PUNGR</name>
<comment type="caution">
    <text evidence="2">The sequence shown here is derived from an EMBL/GenBank/DDBJ whole genome shotgun (WGS) entry which is preliminary data.</text>
</comment>
<proteinExistence type="predicted"/>
<gene>
    <name evidence="2" type="ORF">CRG98_014352</name>
</gene>
<dbReference type="EMBL" id="PGOL01000763">
    <property type="protein sequence ID" value="PKI65203.1"/>
    <property type="molecule type" value="Genomic_DNA"/>
</dbReference>
<protein>
    <recommendedName>
        <fullName evidence="1">C2H2-type domain-containing protein</fullName>
    </recommendedName>
</protein>